<evidence type="ECO:0000313" key="4">
    <source>
        <dbReference type="Proteomes" id="UP001557470"/>
    </source>
</evidence>
<dbReference type="AlphaFoldDB" id="A0ABD0WKU4"/>
<evidence type="ECO:0000256" key="1">
    <source>
        <dbReference type="PROSITE-ProRule" id="PRU00325"/>
    </source>
</evidence>
<sequence length="155" mass="17612">MAEPVNLFTITSFFSESPYRDKKGLNAFNSNRVISVAVYSGGIIRGRVQASMKKRIYKVEVHVEGQSVTHSTCECPIGRDKCHHMAALLIWVEKNVSRTDVECLWKRANTPKSDEIAAKRVSEIHIRSWNQNTSHYGGQGILVTTWPIYRDVVDF</sequence>
<dbReference type="GO" id="GO:0008270">
    <property type="term" value="F:zinc ion binding"/>
    <property type="evidence" value="ECO:0007669"/>
    <property type="project" value="UniProtKB-KW"/>
</dbReference>
<proteinExistence type="predicted"/>
<name>A0ABD0WKU4_UMBPY</name>
<dbReference type="PANTHER" id="PTHR39953:SF1">
    <property type="entry name" value="RE54151P"/>
    <property type="match status" value="1"/>
</dbReference>
<feature type="domain" description="SWIM-type" evidence="2">
    <location>
        <begin position="57"/>
        <end position="93"/>
    </location>
</feature>
<dbReference type="PANTHER" id="PTHR39953">
    <property type="entry name" value="RE54151P"/>
    <property type="match status" value="1"/>
</dbReference>
<dbReference type="Proteomes" id="UP001557470">
    <property type="component" value="Unassembled WGS sequence"/>
</dbReference>
<dbReference type="Pfam" id="PF04434">
    <property type="entry name" value="SWIM"/>
    <property type="match status" value="1"/>
</dbReference>
<keyword evidence="1" id="KW-0862">Zinc</keyword>
<keyword evidence="1" id="KW-0863">Zinc-finger</keyword>
<gene>
    <name evidence="3" type="ORF">UPYG_G00206910</name>
</gene>
<accession>A0ABD0WKU4</accession>
<keyword evidence="1" id="KW-0479">Metal-binding</keyword>
<reference evidence="3 4" key="1">
    <citation type="submission" date="2024-06" db="EMBL/GenBank/DDBJ databases">
        <authorList>
            <person name="Pan Q."/>
            <person name="Wen M."/>
            <person name="Jouanno E."/>
            <person name="Zahm M."/>
            <person name="Klopp C."/>
            <person name="Cabau C."/>
            <person name="Louis A."/>
            <person name="Berthelot C."/>
            <person name="Parey E."/>
            <person name="Roest Crollius H."/>
            <person name="Montfort J."/>
            <person name="Robinson-Rechavi M."/>
            <person name="Bouchez O."/>
            <person name="Lampietro C."/>
            <person name="Lopez Roques C."/>
            <person name="Donnadieu C."/>
            <person name="Postlethwait J."/>
            <person name="Bobe J."/>
            <person name="Verreycken H."/>
            <person name="Guiguen Y."/>
        </authorList>
    </citation>
    <scope>NUCLEOTIDE SEQUENCE [LARGE SCALE GENOMIC DNA]</scope>
    <source>
        <strain evidence="3">Up_M1</strain>
        <tissue evidence="3">Testis</tissue>
    </source>
</reference>
<protein>
    <recommendedName>
        <fullName evidence="2">SWIM-type domain-containing protein</fullName>
    </recommendedName>
</protein>
<organism evidence="3 4">
    <name type="scientific">Umbra pygmaea</name>
    <name type="common">Eastern mudminnow</name>
    <dbReference type="NCBI Taxonomy" id="75934"/>
    <lineage>
        <taxon>Eukaryota</taxon>
        <taxon>Metazoa</taxon>
        <taxon>Chordata</taxon>
        <taxon>Craniata</taxon>
        <taxon>Vertebrata</taxon>
        <taxon>Euteleostomi</taxon>
        <taxon>Actinopterygii</taxon>
        <taxon>Neopterygii</taxon>
        <taxon>Teleostei</taxon>
        <taxon>Protacanthopterygii</taxon>
        <taxon>Esociformes</taxon>
        <taxon>Umbridae</taxon>
        <taxon>Umbra</taxon>
    </lineage>
</organism>
<evidence type="ECO:0000259" key="2">
    <source>
        <dbReference type="PROSITE" id="PS50966"/>
    </source>
</evidence>
<evidence type="ECO:0000313" key="3">
    <source>
        <dbReference type="EMBL" id="KAL0973601.1"/>
    </source>
</evidence>
<dbReference type="InterPro" id="IPR007527">
    <property type="entry name" value="Znf_SWIM"/>
</dbReference>
<dbReference type="EMBL" id="JAGEUA010000006">
    <property type="protein sequence ID" value="KAL0973601.1"/>
    <property type="molecule type" value="Genomic_DNA"/>
</dbReference>
<keyword evidence="4" id="KW-1185">Reference proteome</keyword>
<dbReference type="PROSITE" id="PS50966">
    <property type="entry name" value="ZF_SWIM"/>
    <property type="match status" value="1"/>
</dbReference>
<comment type="caution">
    <text evidence="3">The sequence shown here is derived from an EMBL/GenBank/DDBJ whole genome shotgun (WGS) entry which is preliminary data.</text>
</comment>